<organism evidence="5 6">
    <name type="scientific">Colletotrichum liriopes</name>
    <dbReference type="NCBI Taxonomy" id="708192"/>
    <lineage>
        <taxon>Eukaryota</taxon>
        <taxon>Fungi</taxon>
        <taxon>Dikarya</taxon>
        <taxon>Ascomycota</taxon>
        <taxon>Pezizomycotina</taxon>
        <taxon>Sordariomycetes</taxon>
        <taxon>Hypocreomycetidae</taxon>
        <taxon>Glomerellales</taxon>
        <taxon>Glomerellaceae</taxon>
        <taxon>Colletotrichum</taxon>
        <taxon>Colletotrichum spaethianum species complex</taxon>
    </lineage>
</organism>
<feature type="repeat" description="ANK" evidence="3">
    <location>
        <begin position="549"/>
        <end position="581"/>
    </location>
</feature>
<keyword evidence="6" id="KW-1185">Reference proteome</keyword>
<feature type="repeat" description="ANK" evidence="3">
    <location>
        <begin position="858"/>
        <end position="893"/>
    </location>
</feature>
<dbReference type="Pfam" id="PF12796">
    <property type="entry name" value="Ank_2"/>
    <property type="match status" value="2"/>
</dbReference>
<keyword evidence="2 3" id="KW-0040">ANK repeat</keyword>
<evidence type="ECO:0000313" key="5">
    <source>
        <dbReference type="EMBL" id="GJC86067.1"/>
    </source>
</evidence>
<evidence type="ECO:0000256" key="3">
    <source>
        <dbReference type="PROSITE-ProRule" id="PRU00023"/>
    </source>
</evidence>
<evidence type="ECO:0000256" key="1">
    <source>
        <dbReference type="ARBA" id="ARBA00022737"/>
    </source>
</evidence>
<dbReference type="Pfam" id="PF00023">
    <property type="entry name" value="Ank"/>
    <property type="match status" value="1"/>
</dbReference>
<gene>
    <name evidence="5" type="ORF">ColLi_08905</name>
</gene>
<dbReference type="Gene3D" id="1.25.40.20">
    <property type="entry name" value="Ankyrin repeat-containing domain"/>
    <property type="match status" value="4"/>
</dbReference>
<dbReference type="InterPro" id="IPR002110">
    <property type="entry name" value="Ankyrin_rpt"/>
</dbReference>
<dbReference type="EMBL" id="BPPX01000020">
    <property type="protein sequence ID" value="GJC86067.1"/>
    <property type="molecule type" value="Genomic_DNA"/>
</dbReference>
<keyword evidence="1" id="KW-0677">Repeat</keyword>
<reference evidence="5 6" key="1">
    <citation type="submission" date="2021-07" db="EMBL/GenBank/DDBJ databases">
        <title>Genome data of Colletotrichum spaethianum.</title>
        <authorList>
            <person name="Utami Y.D."/>
            <person name="Hiruma K."/>
        </authorList>
    </citation>
    <scope>NUCLEOTIDE SEQUENCE [LARGE SCALE GENOMIC DNA]</scope>
    <source>
        <strain evidence="5 6">MAFF 242679</strain>
    </source>
</reference>
<dbReference type="PROSITE" id="PS50297">
    <property type="entry name" value="ANK_REP_REGION"/>
    <property type="match status" value="3"/>
</dbReference>
<dbReference type="SMART" id="SM00248">
    <property type="entry name" value="ANK"/>
    <property type="match status" value="9"/>
</dbReference>
<accession>A0AA37LVJ4</accession>
<dbReference type="PANTHER" id="PTHR24198">
    <property type="entry name" value="ANKYRIN REPEAT AND PROTEIN KINASE DOMAIN-CONTAINING PROTEIN"/>
    <property type="match status" value="1"/>
</dbReference>
<feature type="region of interest" description="Disordered" evidence="4">
    <location>
        <begin position="168"/>
        <end position="243"/>
    </location>
</feature>
<name>A0AA37LVJ4_9PEZI</name>
<evidence type="ECO:0000256" key="4">
    <source>
        <dbReference type="SAM" id="MobiDB-lite"/>
    </source>
</evidence>
<dbReference type="PROSITE" id="PS50088">
    <property type="entry name" value="ANK_REPEAT"/>
    <property type="match status" value="3"/>
</dbReference>
<feature type="compositionally biased region" description="Acidic residues" evidence="4">
    <location>
        <begin position="226"/>
        <end position="243"/>
    </location>
</feature>
<protein>
    <submittedName>
        <fullName evidence="5">Serine/threonine-protein phosphatase 6 regulatory ankyrin repeat subunit B</fullName>
    </submittedName>
</protein>
<dbReference type="InterPro" id="IPR036770">
    <property type="entry name" value="Ankyrin_rpt-contain_sf"/>
</dbReference>
<evidence type="ECO:0000256" key="2">
    <source>
        <dbReference type="ARBA" id="ARBA00023043"/>
    </source>
</evidence>
<evidence type="ECO:0000313" key="6">
    <source>
        <dbReference type="Proteomes" id="UP001055172"/>
    </source>
</evidence>
<proteinExistence type="predicted"/>
<sequence>MTNLRDLPPELKIAVARVLIEGDTHGHKQADIKIAALAALSATDRFFHHVADPLLYQFGVLRHPYLLCWATEIGNLNLMKKILKAGPVDPQVGIIRYSPDHEYTPWDPKTMSAGERFRCFYRRDGRQFQQREDFLSQFVEHDPIGEYGPFSDDSSFTEEDISEHDGFFLDEYDDSDDMDDSSSEQFSEDASVADHYSADEASDGIEESDDDAGLNHAGGNGSSGADDSDSEDSANGDGAGLDDEAMFEEFEEVEREMIGIIRYPDEDDYDAVDEHDIKGLYWYPVHIAARYGNLPALELLVDSGALLNISSKGFCCQNHRMALYWEPWNETHPAWTPFHVALCHGHIELVKYMLKKCPHIQERLISYDEPSWSVLPVFISAMRHGYPGLAEFSLEQGVDDATDGDPDLSGATLLWRAFWETDRFREALEILLRCGADIDHDLGQGHTLLIEACLYGNFEEAIALVNAGANVTIVLNNPGPATTLDYAWDNIGQSFPAPMEGCGVLDICCGLPPILTPGATTPSPRRPTSLGSARDLIRHLLGSDARYTTKRSPLHIAASAHNPEALEVLLNLGMDPTSLDDERFSVLLRASTTEGSYAPLTEFSETIYILAKHLGERRDKGVAAGIVTNPRAGKSVTAGGEIALRSIMEDENLAAYPRTRLARHNAAFELIVKGLADVNTRDKFNRTTLMLTVAEGDTSLAHKLIEYGATIERSSEIDDLAAMWAGFILNDDEHDEKKTYRLLSKLDSEKRILRDPQFLAFTMYELRTDIVDLMVSSIQPDTLTLTGGEAWRKLGDKQAVISASQKGASVSWLEDETLQKPLRDGWTLLQIAVEFGCPNVVKKLLNGLGADPNQPNPDGQSPLHIVIKNQSVGNDTMVRLLCKYGADPHRSASKTTKSPVDYAIQQCYCWMVPKLLREYPIKGNPKAQNNLYLHSIVSTQIKGNPTVARVALLPLIRAGADVNATDSNGDTPLSFLLKEVLRLQQASDISGFSTSVTVVTVPTLIRSGASPSVRNNEGRTVLDLMNEVKNHKAGLFGLRNFLRSTLLYDVMLYRNSIGL</sequence>
<dbReference type="Proteomes" id="UP001055172">
    <property type="component" value="Unassembled WGS sequence"/>
</dbReference>
<feature type="compositionally biased region" description="Acidic residues" evidence="4">
    <location>
        <begin position="168"/>
        <end position="182"/>
    </location>
</feature>
<dbReference type="SUPFAM" id="SSF48403">
    <property type="entry name" value="Ankyrin repeat"/>
    <property type="match status" value="2"/>
</dbReference>
<feature type="compositionally biased region" description="Acidic residues" evidence="4">
    <location>
        <begin position="200"/>
        <end position="212"/>
    </location>
</feature>
<comment type="caution">
    <text evidence="5">The sequence shown here is derived from an EMBL/GenBank/DDBJ whole genome shotgun (WGS) entry which is preliminary data.</text>
</comment>
<dbReference type="PANTHER" id="PTHR24198:SF165">
    <property type="entry name" value="ANKYRIN REPEAT-CONTAINING PROTEIN-RELATED"/>
    <property type="match status" value="1"/>
</dbReference>
<dbReference type="AlphaFoldDB" id="A0AA37LVJ4"/>
<feature type="repeat" description="ANK" evidence="3">
    <location>
        <begin position="284"/>
        <end position="312"/>
    </location>
</feature>